<name>A0AAD8ELM6_DIPPU</name>
<feature type="compositionally biased region" description="Pro residues" evidence="1">
    <location>
        <begin position="241"/>
        <end position="252"/>
    </location>
</feature>
<evidence type="ECO:0000313" key="4">
    <source>
        <dbReference type="Proteomes" id="UP001233999"/>
    </source>
</evidence>
<feature type="region of interest" description="Disordered" evidence="1">
    <location>
        <begin position="19"/>
        <end position="77"/>
    </location>
</feature>
<dbReference type="SUPFAM" id="SSF46934">
    <property type="entry name" value="UBA-like"/>
    <property type="match status" value="1"/>
</dbReference>
<gene>
    <name evidence="3" type="ORF">L9F63_013461</name>
</gene>
<dbReference type="InterPro" id="IPR009060">
    <property type="entry name" value="UBA-like_sf"/>
</dbReference>
<comment type="caution">
    <text evidence="3">The sequence shown here is derived from an EMBL/GenBank/DDBJ whole genome shotgun (WGS) entry which is preliminary data.</text>
</comment>
<feature type="region of interest" description="Disordered" evidence="1">
    <location>
        <begin position="215"/>
        <end position="284"/>
    </location>
</feature>
<reference evidence="3" key="2">
    <citation type="submission" date="2023-05" db="EMBL/GenBank/DDBJ databases">
        <authorList>
            <person name="Fouks B."/>
        </authorList>
    </citation>
    <scope>NUCLEOTIDE SEQUENCE</scope>
    <source>
        <strain evidence="3">Stay&amp;Tobe</strain>
        <tissue evidence="3">Testes</tissue>
    </source>
</reference>
<dbReference type="Proteomes" id="UP001233999">
    <property type="component" value="Unassembled WGS sequence"/>
</dbReference>
<feature type="compositionally biased region" description="Polar residues" evidence="1">
    <location>
        <begin position="264"/>
        <end position="284"/>
    </location>
</feature>
<feature type="non-terminal residue" evidence="3">
    <location>
        <position position="417"/>
    </location>
</feature>
<dbReference type="CDD" id="cd14318">
    <property type="entry name" value="UBA_Cbl_like"/>
    <property type="match status" value="1"/>
</dbReference>
<dbReference type="InterPro" id="IPR015940">
    <property type="entry name" value="UBA"/>
</dbReference>
<feature type="compositionally biased region" description="Low complexity" evidence="1">
    <location>
        <begin position="253"/>
        <end position="263"/>
    </location>
</feature>
<feature type="compositionally biased region" description="Polar residues" evidence="1">
    <location>
        <begin position="215"/>
        <end position="235"/>
    </location>
</feature>
<feature type="compositionally biased region" description="Pro residues" evidence="1">
    <location>
        <begin position="51"/>
        <end position="61"/>
    </location>
</feature>
<dbReference type="Gene3D" id="1.10.8.10">
    <property type="entry name" value="DNA helicase RuvA subunit, C-terminal domain"/>
    <property type="match status" value="1"/>
</dbReference>
<accession>A0AAD8ELM6</accession>
<feature type="non-terminal residue" evidence="3">
    <location>
        <position position="1"/>
    </location>
</feature>
<evidence type="ECO:0000259" key="2">
    <source>
        <dbReference type="PROSITE" id="PS50030"/>
    </source>
</evidence>
<evidence type="ECO:0000256" key="1">
    <source>
        <dbReference type="SAM" id="MobiDB-lite"/>
    </source>
</evidence>
<dbReference type="AlphaFoldDB" id="A0AAD8ELM6"/>
<dbReference type="EMBL" id="JASPKZ010002680">
    <property type="protein sequence ID" value="KAJ9595240.1"/>
    <property type="molecule type" value="Genomic_DNA"/>
</dbReference>
<dbReference type="PROSITE" id="PS50030">
    <property type="entry name" value="UBA"/>
    <property type="match status" value="1"/>
</dbReference>
<protein>
    <recommendedName>
        <fullName evidence="2">UBA domain-containing protein</fullName>
    </recommendedName>
</protein>
<keyword evidence="4" id="KW-1185">Reference proteome</keyword>
<sequence length="417" mass="45335">ADLNNWNCNNSCLQALALSPRSETGEGRGGRSPMISPRASPQLLRRGTVPVAPPPPLPPRRSSPTLGSPTSSPNTNFETVSYENLREKLVGFHQIHSTQQINVKLMSLPFSNQNTCKCLNISLVNTADVTITYLACAAIADFSMARSMRICSEEGITDAPPPPCTCTVTIVAQDMEEPEHSCIGVADTRYDILQTSSSSISNSLNKVTMSSSSHIRHQSCPSLPSSSAATMLPSKSSTTPMFPPPLPPPTVPVIPVASTSSAPQQRVDSNSASSLQRQHSGGNSHTIHYAELADISEEPSYENTIIIPGSIQEEVHKLHLEIIVVAPKKQTEAQKQHYQRSSASEGNVAYENLNMDYIAKLTSEGYAQDAVIRALGITRNNVDMAWDILHEFATKQTTTMCRGKKKQELTKRDLPFI</sequence>
<evidence type="ECO:0000313" key="3">
    <source>
        <dbReference type="EMBL" id="KAJ9595240.1"/>
    </source>
</evidence>
<reference evidence="3" key="1">
    <citation type="journal article" date="2023" name="IScience">
        <title>Live-bearing cockroach genome reveals convergent evolutionary mechanisms linked to viviparity in insects and beyond.</title>
        <authorList>
            <person name="Fouks B."/>
            <person name="Harrison M.C."/>
            <person name="Mikhailova A.A."/>
            <person name="Marchal E."/>
            <person name="English S."/>
            <person name="Carruthers M."/>
            <person name="Jennings E.C."/>
            <person name="Chiamaka E.L."/>
            <person name="Frigard R.A."/>
            <person name="Pippel M."/>
            <person name="Attardo G.M."/>
            <person name="Benoit J.B."/>
            <person name="Bornberg-Bauer E."/>
            <person name="Tobe S.S."/>
        </authorList>
    </citation>
    <scope>NUCLEOTIDE SEQUENCE</scope>
    <source>
        <strain evidence="3">Stay&amp;Tobe</strain>
    </source>
</reference>
<feature type="compositionally biased region" description="Low complexity" evidence="1">
    <location>
        <begin position="62"/>
        <end position="76"/>
    </location>
</feature>
<proteinExistence type="predicted"/>
<organism evidence="3 4">
    <name type="scientific">Diploptera punctata</name>
    <name type="common">Pacific beetle cockroach</name>
    <dbReference type="NCBI Taxonomy" id="6984"/>
    <lineage>
        <taxon>Eukaryota</taxon>
        <taxon>Metazoa</taxon>
        <taxon>Ecdysozoa</taxon>
        <taxon>Arthropoda</taxon>
        <taxon>Hexapoda</taxon>
        <taxon>Insecta</taxon>
        <taxon>Pterygota</taxon>
        <taxon>Neoptera</taxon>
        <taxon>Polyneoptera</taxon>
        <taxon>Dictyoptera</taxon>
        <taxon>Blattodea</taxon>
        <taxon>Blaberoidea</taxon>
        <taxon>Blaberidae</taxon>
        <taxon>Diplopterinae</taxon>
        <taxon>Diploptera</taxon>
    </lineage>
</organism>
<feature type="domain" description="UBA" evidence="2">
    <location>
        <begin position="352"/>
        <end position="392"/>
    </location>
</feature>